<dbReference type="Proteomes" id="UP000299102">
    <property type="component" value="Unassembled WGS sequence"/>
</dbReference>
<dbReference type="AlphaFoldDB" id="A0A4C1V6C8"/>
<comment type="caution">
    <text evidence="1">The sequence shown here is derived from an EMBL/GenBank/DDBJ whole genome shotgun (WGS) entry which is preliminary data.</text>
</comment>
<protein>
    <submittedName>
        <fullName evidence="1">Uncharacterized protein</fullName>
    </submittedName>
</protein>
<proteinExistence type="predicted"/>
<keyword evidence="2" id="KW-1185">Reference proteome</keyword>
<organism evidence="1 2">
    <name type="scientific">Eumeta variegata</name>
    <name type="common">Bagworm moth</name>
    <name type="synonym">Eumeta japonica</name>
    <dbReference type="NCBI Taxonomy" id="151549"/>
    <lineage>
        <taxon>Eukaryota</taxon>
        <taxon>Metazoa</taxon>
        <taxon>Ecdysozoa</taxon>
        <taxon>Arthropoda</taxon>
        <taxon>Hexapoda</taxon>
        <taxon>Insecta</taxon>
        <taxon>Pterygota</taxon>
        <taxon>Neoptera</taxon>
        <taxon>Endopterygota</taxon>
        <taxon>Lepidoptera</taxon>
        <taxon>Glossata</taxon>
        <taxon>Ditrysia</taxon>
        <taxon>Tineoidea</taxon>
        <taxon>Psychidae</taxon>
        <taxon>Oiketicinae</taxon>
        <taxon>Eumeta</taxon>
    </lineage>
</organism>
<dbReference type="EMBL" id="BGZK01000283">
    <property type="protein sequence ID" value="GBP34060.1"/>
    <property type="molecule type" value="Genomic_DNA"/>
</dbReference>
<accession>A0A4C1V6C8</accession>
<name>A0A4C1V6C8_EUMVA</name>
<sequence>METVLPTDDTVCVMRDGYNLCSGMKFKTKPISELKAKPESENTAKSINEINDNRTIVIERRTRYKYGETHSASAQAELRTKRSIYV</sequence>
<evidence type="ECO:0000313" key="1">
    <source>
        <dbReference type="EMBL" id="GBP34060.1"/>
    </source>
</evidence>
<reference evidence="1 2" key="1">
    <citation type="journal article" date="2019" name="Commun. Biol.">
        <title>The bagworm genome reveals a unique fibroin gene that provides high tensile strength.</title>
        <authorList>
            <person name="Kono N."/>
            <person name="Nakamura H."/>
            <person name="Ohtoshi R."/>
            <person name="Tomita M."/>
            <person name="Numata K."/>
            <person name="Arakawa K."/>
        </authorList>
    </citation>
    <scope>NUCLEOTIDE SEQUENCE [LARGE SCALE GENOMIC DNA]</scope>
</reference>
<evidence type="ECO:0000313" key="2">
    <source>
        <dbReference type="Proteomes" id="UP000299102"/>
    </source>
</evidence>
<gene>
    <name evidence="1" type="ORF">EVAR_94073_1</name>
</gene>